<dbReference type="Proteomes" id="UP000009130">
    <property type="component" value="Chromosome 2"/>
</dbReference>
<sequence length="82" mass="8814">MTHSRDTTQPLSPATSVTAQWAHEQSGHGGRDGGYTWFQQHGLPLTKADLATATAECPICQQQRPIPSPQYGTIPQGDEPAT</sequence>
<feature type="region of interest" description="Disordered" evidence="1">
    <location>
        <begin position="61"/>
        <end position="82"/>
    </location>
</feature>
<dbReference type="EMBL" id="CM001277">
    <property type="protein sequence ID" value="EHH51172.1"/>
    <property type="molecule type" value="Genomic_DNA"/>
</dbReference>
<name>G7NYW7_MACFA</name>
<organism>
    <name type="scientific">Macaca fascicularis</name>
    <name type="common">Crab-eating macaque</name>
    <name type="synonym">Cynomolgus monkey</name>
    <dbReference type="NCBI Taxonomy" id="9541"/>
    <lineage>
        <taxon>Eukaryota</taxon>
        <taxon>Metazoa</taxon>
        <taxon>Chordata</taxon>
        <taxon>Craniata</taxon>
        <taxon>Vertebrata</taxon>
        <taxon>Euteleostomi</taxon>
        <taxon>Mammalia</taxon>
        <taxon>Eutheria</taxon>
        <taxon>Euarchontoglires</taxon>
        <taxon>Primates</taxon>
        <taxon>Haplorrhini</taxon>
        <taxon>Catarrhini</taxon>
        <taxon>Cercopithecidae</taxon>
        <taxon>Cercopithecinae</taxon>
        <taxon>Macaca</taxon>
    </lineage>
</organism>
<proteinExistence type="predicted"/>
<evidence type="ECO:0000256" key="1">
    <source>
        <dbReference type="SAM" id="MobiDB-lite"/>
    </source>
</evidence>
<evidence type="ECO:0000313" key="2">
    <source>
        <dbReference type="EMBL" id="EHH51172.1"/>
    </source>
</evidence>
<dbReference type="AlphaFoldDB" id="G7NYW7"/>
<evidence type="ECO:0008006" key="3">
    <source>
        <dbReference type="Google" id="ProtNLM"/>
    </source>
</evidence>
<feature type="region of interest" description="Disordered" evidence="1">
    <location>
        <begin position="1"/>
        <end position="35"/>
    </location>
</feature>
<feature type="compositionally biased region" description="Polar residues" evidence="1">
    <location>
        <begin position="7"/>
        <end position="19"/>
    </location>
</feature>
<feature type="compositionally biased region" description="Polar residues" evidence="1">
    <location>
        <begin position="61"/>
        <end position="73"/>
    </location>
</feature>
<gene>
    <name evidence="2" type="ORF">EGM_10506</name>
</gene>
<reference evidence="2" key="1">
    <citation type="journal article" date="2011" name="Nat. Biotechnol.">
        <title>Genome sequencing and comparison of two nonhuman primate animal models, the cynomolgus and Chinese rhesus macaques.</title>
        <authorList>
            <person name="Yan G."/>
            <person name="Zhang G."/>
            <person name="Fang X."/>
            <person name="Zhang Y."/>
            <person name="Li C."/>
            <person name="Ling F."/>
            <person name="Cooper D.N."/>
            <person name="Li Q."/>
            <person name="Li Y."/>
            <person name="van Gool A.J."/>
            <person name="Du H."/>
            <person name="Chen J."/>
            <person name="Chen R."/>
            <person name="Zhang P."/>
            <person name="Huang Z."/>
            <person name="Thompson J.R."/>
            <person name="Meng Y."/>
            <person name="Bai Y."/>
            <person name="Wang J."/>
            <person name="Zhuo M."/>
            <person name="Wang T."/>
            <person name="Huang Y."/>
            <person name="Wei L."/>
            <person name="Li J."/>
            <person name="Wang Z."/>
            <person name="Hu H."/>
            <person name="Yang P."/>
            <person name="Le L."/>
            <person name="Stenson P.D."/>
            <person name="Li B."/>
            <person name="Liu X."/>
            <person name="Ball E.V."/>
            <person name="An N."/>
            <person name="Huang Q."/>
            <person name="Zhang Y."/>
            <person name="Fan W."/>
            <person name="Zhang X."/>
            <person name="Li Y."/>
            <person name="Wang W."/>
            <person name="Katze M.G."/>
            <person name="Su B."/>
            <person name="Nielsen R."/>
            <person name="Yang H."/>
            <person name="Wang J."/>
            <person name="Wang X."/>
            <person name="Wang J."/>
        </authorList>
    </citation>
    <scope>NUCLEOTIDE SEQUENCE [LARGE SCALE GENOMIC DNA]</scope>
    <source>
        <strain evidence="2">CE-4</strain>
    </source>
</reference>
<protein>
    <recommendedName>
        <fullName evidence="3">Integrase zinc-binding domain-containing protein</fullName>
    </recommendedName>
</protein>
<accession>G7NYW7</accession>